<dbReference type="AlphaFoldDB" id="A0A7G2DWD4"/>
<name>A0A7G2DWD4_ARATH</name>
<proteinExistence type="predicted"/>
<sequence length="100" mass="11559">MLLKPLVYATNMEPVVTLGEQPELFTGNKIRQTNDTLFVKPWQVHLRLGDHETCRTSECTTNDRRWCNRKGSLSVVVKWVVQKQLSRDKTAKELFLEGLS</sequence>
<evidence type="ECO:0000313" key="1">
    <source>
        <dbReference type="EMBL" id="CAD5315014.1"/>
    </source>
</evidence>
<dbReference type="EMBL" id="LR881466">
    <property type="protein sequence ID" value="CAD5315014.1"/>
    <property type="molecule type" value="Genomic_DNA"/>
</dbReference>
<reference evidence="1 2" key="1">
    <citation type="submission" date="2020-09" db="EMBL/GenBank/DDBJ databases">
        <authorList>
            <person name="Ashkenazy H."/>
        </authorList>
    </citation>
    <scope>NUCLEOTIDE SEQUENCE [LARGE SCALE GENOMIC DNA]</scope>
    <source>
        <strain evidence="2">cv. Cdm-0</strain>
    </source>
</reference>
<evidence type="ECO:0000313" key="2">
    <source>
        <dbReference type="Proteomes" id="UP000516314"/>
    </source>
</evidence>
<accession>A0A7G2DWD4</accession>
<gene>
    <name evidence="1" type="ORF">AT9943_LOCUS3419</name>
</gene>
<protein>
    <submittedName>
        <fullName evidence="1">(thale cress) hypothetical protein</fullName>
    </submittedName>
</protein>
<organism evidence="1 2">
    <name type="scientific">Arabidopsis thaliana</name>
    <name type="common">Mouse-ear cress</name>
    <dbReference type="NCBI Taxonomy" id="3702"/>
    <lineage>
        <taxon>Eukaryota</taxon>
        <taxon>Viridiplantae</taxon>
        <taxon>Streptophyta</taxon>
        <taxon>Embryophyta</taxon>
        <taxon>Tracheophyta</taxon>
        <taxon>Spermatophyta</taxon>
        <taxon>Magnoliopsida</taxon>
        <taxon>eudicotyledons</taxon>
        <taxon>Gunneridae</taxon>
        <taxon>Pentapetalae</taxon>
        <taxon>rosids</taxon>
        <taxon>malvids</taxon>
        <taxon>Brassicales</taxon>
        <taxon>Brassicaceae</taxon>
        <taxon>Camelineae</taxon>
        <taxon>Arabidopsis</taxon>
    </lineage>
</organism>
<dbReference type="Proteomes" id="UP000516314">
    <property type="component" value="Chromosome 1"/>
</dbReference>